<dbReference type="Proteomes" id="UP000321857">
    <property type="component" value="Chromosome"/>
</dbReference>
<dbReference type="OrthoDB" id="7596780at2"/>
<gene>
    <name evidence="2" type="ORF">FMM02_07585</name>
</gene>
<keyword evidence="3" id="KW-1185">Reference proteome</keyword>
<evidence type="ECO:0000256" key="1">
    <source>
        <dbReference type="SAM" id="SignalP"/>
    </source>
</evidence>
<accession>A0A516ISJ0</accession>
<evidence type="ECO:0000313" key="2">
    <source>
        <dbReference type="EMBL" id="QDP19829.1"/>
    </source>
</evidence>
<feature type="chain" id="PRO_5021829426" evidence="1">
    <location>
        <begin position="23"/>
        <end position="151"/>
    </location>
</feature>
<protein>
    <submittedName>
        <fullName evidence="2">Uncharacterized protein</fullName>
    </submittedName>
</protein>
<evidence type="ECO:0000313" key="3">
    <source>
        <dbReference type="Proteomes" id="UP000321857"/>
    </source>
</evidence>
<sequence length="151" mass="16117">MAMYWNVSAAIVLIGFAMPAAAKDKVDPRIEAATACAAVQADADRLQCYDKAVGDLKLALSAGQLVPADEATTPSTLEGTVKLSFAHGFNLIRVELDSGDRFDLSADGKFDQPLKPGTKVKLSKGVLGNYWLTAPRSTRFRARFVGRSPTG</sequence>
<name>A0A516ISJ0_9SPHN</name>
<feature type="signal peptide" evidence="1">
    <location>
        <begin position="1"/>
        <end position="22"/>
    </location>
</feature>
<keyword evidence="1" id="KW-0732">Signal</keyword>
<dbReference type="AlphaFoldDB" id="A0A516ISJ0"/>
<dbReference type="RefSeq" id="WP_147494278.1">
    <property type="nucleotide sequence ID" value="NZ_CP041659.1"/>
</dbReference>
<dbReference type="KEGG" id="sxa:FMM02_07585"/>
<organism evidence="2 3">
    <name type="scientific">Sphingomonas xanthus</name>
    <dbReference type="NCBI Taxonomy" id="2594473"/>
    <lineage>
        <taxon>Bacteria</taxon>
        <taxon>Pseudomonadati</taxon>
        <taxon>Pseudomonadota</taxon>
        <taxon>Alphaproteobacteria</taxon>
        <taxon>Sphingomonadales</taxon>
        <taxon>Sphingomonadaceae</taxon>
        <taxon>Sphingomonas</taxon>
    </lineage>
</organism>
<dbReference type="EMBL" id="CP041659">
    <property type="protein sequence ID" value="QDP19829.1"/>
    <property type="molecule type" value="Genomic_DNA"/>
</dbReference>
<proteinExistence type="predicted"/>
<reference evidence="2 3" key="1">
    <citation type="submission" date="2019-07" db="EMBL/GenBank/DDBJ databases">
        <title>Sphingomonas AE3 Genome sequencing and assembly.</title>
        <authorList>
            <person name="Kim H."/>
        </authorList>
    </citation>
    <scope>NUCLEOTIDE SEQUENCE [LARGE SCALE GENOMIC DNA]</scope>
    <source>
        <strain evidence="2 3">AE3</strain>
    </source>
</reference>